<dbReference type="PANTHER" id="PTHR43272:SF33">
    <property type="entry name" value="AMP-BINDING DOMAIN-CONTAINING PROTEIN-RELATED"/>
    <property type="match status" value="1"/>
</dbReference>
<evidence type="ECO:0000313" key="10">
    <source>
        <dbReference type="Proteomes" id="UP000030762"/>
    </source>
</evidence>
<dbReference type="GO" id="GO:0004467">
    <property type="term" value="F:long-chain fatty acid-CoA ligase activity"/>
    <property type="evidence" value="ECO:0007669"/>
    <property type="project" value="UniProtKB-EC"/>
</dbReference>
<evidence type="ECO:0000256" key="5">
    <source>
        <dbReference type="ARBA" id="ARBA00022840"/>
    </source>
</evidence>
<keyword evidence="4 7" id="KW-0276">Fatty acid metabolism</keyword>
<protein>
    <recommendedName>
        <fullName evidence="6 7">Long-chain-fatty-acid--CoA ligase</fullName>
        <ecNumber evidence="6 7">6.2.1.3</ecNumber>
    </recommendedName>
</protein>
<dbReference type="eggNOG" id="KOG1256">
    <property type="taxonomic scope" value="Eukaryota"/>
</dbReference>
<dbReference type="EC" id="6.2.1.3" evidence="6 7"/>
<comment type="function">
    <text evidence="7">Catalyzes the conversion of long-chain fatty acids to their active form acyl-CoAs for both synthesis of cellular lipids, and degradation via beta-oxidation.</text>
</comment>
<dbReference type="STRING" id="1156394.T0PI19"/>
<comment type="catalytic activity">
    <reaction evidence="7">
        <text>a long-chain fatty acid + ATP + CoA = a long-chain fatty acyl-CoA + AMP + diphosphate</text>
        <dbReference type="Rhea" id="RHEA:15421"/>
        <dbReference type="ChEBI" id="CHEBI:30616"/>
        <dbReference type="ChEBI" id="CHEBI:33019"/>
        <dbReference type="ChEBI" id="CHEBI:57287"/>
        <dbReference type="ChEBI" id="CHEBI:57560"/>
        <dbReference type="ChEBI" id="CHEBI:83139"/>
        <dbReference type="ChEBI" id="CHEBI:456215"/>
        <dbReference type="EC" id="6.2.1.3"/>
    </reaction>
</comment>
<evidence type="ECO:0000256" key="3">
    <source>
        <dbReference type="ARBA" id="ARBA00022741"/>
    </source>
</evidence>
<evidence type="ECO:0000259" key="8">
    <source>
        <dbReference type="Pfam" id="PF00501"/>
    </source>
</evidence>
<dbReference type="VEuPathDB" id="FungiDB:SDRG_17124"/>
<evidence type="ECO:0000256" key="7">
    <source>
        <dbReference type="RuleBase" id="RU369030"/>
    </source>
</evidence>
<evidence type="ECO:0000313" key="9">
    <source>
        <dbReference type="EMBL" id="EQC24989.1"/>
    </source>
</evidence>
<evidence type="ECO:0000256" key="2">
    <source>
        <dbReference type="ARBA" id="ARBA00022598"/>
    </source>
</evidence>
<keyword evidence="7" id="KW-0443">Lipid metabolism</keyword>
<dbReference type="GO" id="GO:0005524">
    <property type="term" value="F:ATP binding"/>
    <property type="evidence" value="ECO:0007669"/>
    <property type="project" value="UniProtKB-KW"/>
</dbReference>
<evidence type="ECO:0000256" key="6">
    <source>
        <dbReference type="ARBA" id="ARBA00026121"/>
    </source>
</evidence>
<dbReference type="RefSeq" id="XP_008621581.1">
    <property type="nucleotide sequence ID" value="XM_008623359.1"/>
</dbReference>
<keyword evidence="3 7" id="KW-0547">Nucleotide-binding</keyword>
<dbReference type="FunCoup" id="T0PI19">
    <property type="interactions" value="17"/>
</dbReference>
<comment type="similarity">
    <text evidence="1 7">Belongs to the ATP-dependent AMP-binding enzyme family.</text>
</comment>
<gene>
    <name evidence="9" type="ORF">SDRG_17124</name>
</gene>
<evidence type="ECO:0000256" key="1">
    <source>
        <dbReference type="ARBA" id="ARBA00006432"/>
    </source>
</evidence>
<accession>T0PI19</accession>
<keyword evidence="5 7" id="KW-0067">ATP-binding</keyword>
<dbReference type="Gene3D" id="3.40.50.12780">
    <property type="entry name" value="N-terminal domain of ligase-like"/>
    <property type="match status" value="1"/>
</dbReference>
<dbReference type="GeneID" id="19957851"/>
<dbReference type="InParanoid" id="T0PI19"/>
<evidence type="ECO:0000256" key="4">
    <source>
        <dbReference type="ARBA" id="ARBA00022832"/>
    </source>
</evidence>
<dbReference type="AlphaFoldDB" id="T0PI19"/>
<name>T0PI19_SAPDV</name>
<dbReference type="InterPro" id="IPR045311">
    <property type="entry name" value="LC-FACS_euk"/>
</dbReference>
<dbReference type="GO" id="GO:0016020">
    <property type="term" value="C:membrane"/>
    <property type="evidence" value="ECO:0007669"/>
    <property type="project" value="TreeGrafter"/>
</dbReference>
<dbReference type="SUPFAM" id="SSF56801">
    <property type="entry name" value="Acetyl-CoA synthetase-like"/>
    <property type="match status" value="1"/>
</dbReference>
<feature type="domain" description="AMP-dependent synthetase/ligase" evidence="8">
    <location>
        <begin position="87"/>
        <end position="487"/>
    </location>
</feature>
<dbReference type="Pfam" id="PF00501">
    <property type="entry name" value="AMP-binding"/>
    <property type="match status" value="1"/>
</dbReference>
<proteinExistence type="inferred from homology"/>
<dbReference type="CDD" id="cd05927">
    <property type="entry name" value="LC-FACS_euk"/>
    <property type="match status" value="1"/>
</dbReference>
<dbReference type="Proteomes" id="UP000030762">
    <property type="component" value="Unassembled WGS sequence"/>
</dbReference>
<dbReference type="OrthoDB" id="1700726at2759"/>
<dbReference type="OMA" id="EWIVRDS"/>
<dbReference type="GO" id="GO:0005783">
    <property type="term" value="C:endoplasmic reticulum"/>
    <property type="evidence" value="ECO:0007669"/>
    <property type="project" value="TreeGrafter"/>
</dbReference>
<dbReference type="InterPro" id="IPR020845">
    <property type="entry name" value="AMP-binding_CS"/>
</dbReference>
<dbReference type="InterPro" id="IPR042099">
    <property type="entry name" value="ANL_N_sf"/>
</dbReference>
<reference evidence="9 10" key="1">
    <citation type="submission" date="2012-04" db="EMBL/GenBank/DDBJ databases">
        <title>The Genome Sequence of Saprolegnia declina VS20.</title>
        <authorList>
            <consortium name="The Broad Institute Genome Sequencing Platform"/>
            <person name="Russ C."/>
            <person name="Nusbaum C."/>
            <person name="Tyler B."/>
            <person name="van West P."/>
            <person name="Dieguez-Uribeondo J."/>
            <person name="de Bruijn I."/>
            <person name="Tripathy S."/>
            <person name="Jiang R."/>
            <person name="Young S.K."/>
            <person name="Zeng Q."/>
            <person name="Gargeya S."/>
            <person name="Fitzgerald M."/>
            <person name="Haas B."/>
            <person name="Abouelleil A."/>
            <person name="Alvarado L."/>
            <person name="Arachchi H.M."/>
            <person name="Berlin A."/>
            <person name="Chapman S.B."/>
            <person name="Goldberg J."/>
            <person name="Griggs A."/>
            <person name="Gujja S."/>
            <person name="Hansen M."/>
            <person name="Howarth C."/>
            <person name="Imamovic A."/>
            <person name="Larimer J."/>
            <person name="McCowen C."/>
            <person name="Montmayeur A."/>
            <person name="Murphy C."/>
            <person name="Neiman D."/>
            <person name="Pearson M."/>
            <person name="Priest M."/>
            <person name="Roberts A."/>
            <person name="Saif S."/>
            <person name="Shea T."/>
            <person name="Sisk P."/>
            <person name="Sykes S."/>
            <person name="Wortman J."/>
            <person name="Nusbaum C."/>
            <person name="Birren B."/>
        </authorList>
    </citation>
    <scope>NUCLEOTIDE SEQUENCE [LARGE SCALE GENOMIC DNA]</scope>
    <source>
        <strain evidence="9 10">VS20</strain>
    </source>
</reference>
<organism evidence="9 10">
    <name type="scientific">Saprolegnia diclina (strain VS20)</name>
    <dbReference type="NCBI Taxonomy" id="1156394"/>
    <lineage>
        <taxon>Eukaryota</taxon>
        <taxon>Sar</taxon>
        <taxon>Stramenopiles</taxon>
        <taxon>Oomycota</taxon>
        <taxon>Saprolegniomycetes</taxon>
        <taxon>Saprolegniales</taxon>
        <taxon>Saprolegniaceae</taxon>
        <taxon>Saprolegnia</taxon>
    </lineage>
</organism>
<keyword evidence="2 7" id="KW-0436">Ligase</keyword>
<dbReference type="InterPro" id="IPR000873">
    <property type="entry name" value="AMP-dep_synth/lig_dom"/>
</dbReference>
<sequence>MRDVCDAEHFSIARVMGGAESVPSRVFSHEIPGTVQPGFGGIRVSADSFPVPDEIANLWANFKVGMAQSPNSPYLGTRSRDANGKAGPYTWVSYQESHDRAARIATGLRNHLKLARQDMLGIFSKNRAEWVLTEMACNRNNFVLVPLYDTLGPDVIPFIVNHTTMRVMMCSGDLVSNVLAVKGQCPSLDYIVSLDASISSRQRAEAEGLGVQLLTLSELESVPDATIAEEPAKAHEIATVCYTSGTTGDPKGAILTQRNFATTAMSMLHRLSADPSFTHLSYLPLPHVFERVVLATVTRAGASIGFYQGDVLHLMDDMAELKPALFVSVPRLFNRVYDKIIQGVNASGGFKKMLFDYAYESKRQGLAAGSNTHALWDTLVFEKIRAVLGGRVKLIVSGSAPLAANVKEFLKIAFSCRVEEGYGLTETTAALTLSIPEIPTGAHVGMPLPNLQIRLADVPEMNYTSADKPRPRGEVWVRGPNLFTGYYKDQEKTAECLTDDGWFATGDIGCWNADGTLSLIDRKKNIFKLAQGEYIAAEKIENIYAKSPFVGQIFLYGDSLQSCVVAIIVPDPEAVQAWAASKGISDGTNLDAMVKRPDLKAAVLASMADVAKEGKLNGFECVKDVMLHAEIFSVENGLITPTFKLKRPQLKARFEADIKVMYAALK</sequence>
<dbReference type="PANTHER" id="PTHR43272">
    <property type="entry name" value="LONG-CHAIN-FATTY-ACID--COA LIGASE"/>
    <property type="match status" value="1"/>
</dbReference>
<dbReference type="PROSITE" id="PS00455">
    <property type="entry name" value="AMP_BINDING"/>
    <property type="match status" value="1"/>
</dbReference>
<keyword evidence="10" id="KW-1185">Reference proteome</keyword>
<dbReference type="EMBL" id="JH767331">
    <property type="protein sequence ID" value="EQC24989.1"/>
    <property type="molecule type" value="Genomic_DNA"/>
</dbReference>